<dbReference type="EMBL" id="JABWTA010000001">
    <property type="protein sequence ID" value="NVE94309.1"/>
    <property type="molecule type" value="Genomic_DNA"/>
</dbReference>
<dbReference type="CDD" id="cd06530">
    <property type="entry name" value="S26_SPase_I"/>
    <property type="match status" value="1"/>
</dbReference>
<evidence type="ECO:0000256" key="5">
    <source>
        <dbReference type="ARBA" id="ARBA00022801"/>
    </source>
</evidence>
<accession>A0A850H963</accession>
<dbReference type="GO" id="GO:0016020">
    <property type="term" value="C:membrane"/>
    <property type="evidence" value="ECO:0007669"/>
    <property type="project" value="UniProtKB-SubCell"/>
</dbReference>
<dbReference type="NCBIfam" id="TIGR02227">
    <property type="entry name" value="sigpep_I_bact"/>
    <property type="match status" value="1"/>
</dbReference>
<reference evidence="10 11" key="1">
    <citation type="submission" date="2020-06" db="EMBL/GenBank/DDBJ databases">
        <title>Altererythrobacter lutimaris sp. nov., a marine bacterium isolated from a tidal flat.</title>
        <authorList>
            <person name="Kim D."/>
            <person name="Yoo Y."/>
            <person name="Kim J.-J."/>
        </authorList>
    </citation>
    <scope>NUCLEOTIDE SEQUENCE [LARGE SCALE GENOMIC DNA]</scope>
    <source>
        <strain evidence="10 11">JGD-16</strain>
    </source>
</reference>
<keyword evidence="7" id="KW-0645">Protease</keyword>
<dbReference type="PANTHER" id="PTHR43390:SF1">
    <property type="entry name" value="CHLOROPLAST PROCESSING PEPTIDASE"/>
    <property type="match status" value="1"/>
</dbReference>
<evidence type="ECO:0000256" key="7">
    <source>
        <dbReference type="RuleBase" id="RU362042"/>
    </source>
</evidence>
<dbReference type="InterPro" id="IPR036286">
    <property type="entry name" value="LexA/Signal_pep-like_sf"/>
</dbReference>
<proteinExistence type="inferred from homology"/>
<evidence type="ECO:0000259" key="9">
    <source>
        <dbReference type="Pfam" id="PF10502"/>
    </source>
</evidence>
<dbReference type="GO" id="GO:0004252">
    <property type="term" value="F:serine-type endopeptidase activity"/>
    <property type="evidence" value="ECO:0007669"/>
    <property type="project" value="InterPro"/>
</dbReference>
<feature type="domain" description="Peptidase S26" evidence="9">
    <location>
        <begin position="35"/>
        <end position="259"/>
    </location>
</feature>
<gene>
    <name evidence="10" type="primary">lepB</name>
    <name evidence="10" type="ORF">HUO12_05280</name>
</gene>
<dbReference type="GO" id="GO:0009003">
    <property type="term" value="F:signal peptidase activity"/>
    <property type="evidence" value="ECO:0007669"/>
    <property type="project" value="UniProtKB-EC"/>
</dbReference>
<evidence type="ECO:0000313" key="11">
    <source>
        <dbReference type="Proteomes" id="UP000546031"/>
    </source>
</evidence>
<organism evidence="10 11">
    <name type="scientific">Altererythrobacter lutimaris</name>
    <dbReference type="NCBI Taxonomy" id="2743979"/>
    <lineage>
        <taxon>Bacteria</taxon>
        <taxon>Pseudomonadati</taxon>
        <taxon>Pseudomonadota</taxon>
        <taxon>Alphaproteobacteria</taxon>
        <taxon>Sphingomonadales</taxon>
        <taxon>Erythrobacteraceae</taxon>
        <taxon>Altererythrobacter</taxon>
    </lineage>
</organism>
<feature type="transmembrane region" description="Helical" evidence="7">
    <location>
        <begin position="32"/>
        <end position="53"/>
    </location>
</feature>
<dbReference type="InterPro" id="IPR000223">
    <property type="entry name" value="Pept_S26A_signal_pept_1"/>
</dbReference>
<keyword evidence="11" id="KW-1185">Reference proteome</keyword>
<evidence type="ECO:0000256" key="2">
    <source>
        <dbReference type="ARBA" id="ARBA00009370"/>
    </source>
</evidence>
<dbReference type="PROSITE" id="PS00761">
    <property type="entry name" value="SPASE_I_3"/>
    <property type="match status" value="1"/>
</dbReference>
<evidence type="ECO:0000256" key="4">
    <source>
        <dbReference type="ARBA" id="ARBA00019232"/>
    </source>
</evidence>
<evidence type="ECO:0000313" key="10">
    <source>
        <dbReference type="EMBL" id="NVE94309.1"/>
    </source>
</evidence>
<comment type="subcellular location">
    <subcellularLocation>
        <location evidence="7">Membrane</location>
        <topology evidence="7">Single-pass type II membrane protein</topology>
    </subcellularLocation>
</comment>
<dbReference type="GO" id="GO:0006465">
    <property type="term" value="P:signal peptide processing"/>
    <property type="evidence" value="ECO:0007669"/>
    <property type="project" value="InterPro"/>
</dbReference>
<feature type="compositionally biased region" description="Low complexity" evidence="8">
    <location>
        <begin position="1"/>
        <end position="16"/>
    </location>
</feature>
<dbReference type="PRINTS" id="PR00727">
    <property type="entry name" value="LEADERPTASE"/>
</dbReference>
<dbReference type="InterPro" id="IPR019757">
    <property type="entry name" value="Pept_S26A_signal_pept_1_Lys-AS"/>
</dbReference>
<feature type="region of interest" description="Disordered" evidence="8">
    <location>
        <begin position="1"/>
        <end position="26"/>
    </location>
</feature>
<dbReference type="Proteomes" id="UP000546031">
    <property type="component" value="Unassembled WGS sequence"/>
</dbReference>
<evidence type="ECO:0000256" key="3">
    <source>
        <dbReference type="ARBA" id="ARBA00013208"/>
    </source>
</evidence>
<keyword evidence="5 7" id="KW-0378">Hydrolase</keyword>
<dbReference type="EC" id="3.4.21.89" evidence="3 7"/>
<evidence type="ECO:0000256" key="6">
    <source>
        <dbReference type="PIRSR" id="PIRSR600223-1"/>
    </source>
</evidence>
<keyword evidence="7" id="KW-0812">Transmembrane</keyword>
<evidence type="ECO:0000256" key="8">
    <source>
        <dbReference type="SAM" id="MobiDB-lite"/>
    </source>
</evidence>
<keyword evidence="7" id="KW-1133">Transmembrane helix</keyword>
<comment type="catalytic activity">
    <reaction evidence="1 7">
        <text>Cleavage of hydrophobic, N-terminal signal or leader sequences from secreted and periplasmic proteins.</text>
        <dbReference type="EC" id="3.4.21.89"/>
    </reaction>
</comment>
<dbReference type="AlphaFoldDB" id="A0A850H963"/>
<feature type="active site" evidence="6">
    <location>
        <position position="63"/>
    </location>
</feature>
<dbReference type="Gene3D" id="2.10.109.10">
    <property type="entry name" value="Umud Fragment, subunit A"/>
    <property type="match status" value="1"/>
</dbReference>
<comment type="similarity">
    <text evidence="2 7">Belongs to the peptidase S26 family.</text>
</comment>
<sequence length="286" mass="31522">MLASGVQAAAGGSASATVEEPRNDEDEEQESWGSFGLFVLKLALVVLIFRSFIFSPFSIPSESMLPRLYNGDYLLAAKWPYGFSKYSMPFNLPVIPGRIFAGEPERGDVVIFKHPIDGVDYVKRVIGLPGDTIEMRAGQVILNGEAVPKVRVEDFVIPRSPNTDCALAAVEETNGDGNVVCRYTQFRETLPNGTSYNVLDFGFRPNDNYGPRIVPEDRVFVMGDNRDNSQDSRFPAAAGQGVGLVPQENLVGRATIMMWSTDGSAEWVKPWTWFTAARWGRIGTVL</sequence>
<protein>
    <recommendedName>
        <fullName evidence="4 7">Signal peptidase I</fullName>
        <ecNumber evidence="3 7">3.4.21.89</ecNumber>
    </recommendedName>
</protein>
<feature type="active site" evidence="6">
    <location>
        <position position="123"/>
    </location>
</feature>
<comment type="caution">
    <text evidence="10">The sequence shown here is derived from an EMBL/GenBank/DDBJ whole genome shotgun (WGS) entry which is preliminary data.</text>
</comment>
<dbReference type="SUPFAM" id="SSF51306">
    <property type="entry name" value="LexA/Signal peptidase"/>
    <property type="match status" value="1"/>
</dbReference>
<dbReference type="Pfam" id="PF10502">
    <property type="entry name" value="Peptidase_S26"/>
    <property type="match status" value="1"/>
</dbReference>
<dbReference type="InterPro" id="IPR019758">
    <property type="entry name" value="Pept_S26A_signal_pept_1_CS"/>
</dbReference>
<dbReference type="PANTHER" id="PTHR43390">
    <property type="entry name" value="SIGNAL PEPTIDASE I"/>
    <property type="match status" value="1"/>
</dbReference>
<evidence type="ECO:0000256" key="1">
    <source>
        <dbReference type="ARBA" id="ARBA00000677"/>
    </source>
</evidence>
<dbReference type="PROSITE" id="PS00760">
    <property type="entry name" value="SPASE_I_2"/>
    <property type="match status" value="1"/>
</dbReference>
<name>A0A850H963_9SPHN</name>
<keyword evidence="7" id="KW-0472">Membrane</keyword>
<dbReference type="InterPro" id="IPR019533">
    <property type="entry name" value="Peptidase_S26"/>
</dbReference>